<sequence>MKVRVLYFMPDNPLSSGAGNLTRARQLLDYLKDNDDKYEVDFFSVKDWGDWDADNLKLFTDRYPSIRLLLKPRKISLKYPIKSFFFYKIPNLFTKLRRGFSVDITSFMIRRGAREIFNKNEYDIVIISYASWGKIVDEIKNKKTHKIIDTHDFITAQKRHMKFWIGRLFQTELGILNKYDEIWTYSVEEEYIYQQFTNKKVVLLPVSFSNNIKETKNEYKYDIIYIASQNSHNVNGARWLYDEVLPHLKNCKIHMIGKICYEVEDHPLVEKHYLVEDIDQFYRNSKITICPMLTGTGIKIKVLEALSYGLPIVTTRRGVDGLISKANNGCIVEDNGKAFANKILKLLSDETFYEESRTMAKKYFLENHTLEHEREVLENSLNFRNKN</sequence>
<reference evidence="3" key="1">
    <citation type="journal article" date="2019" name="Int. J. Syst. Evol. Microbiol.">
        <title>The Global Catalogue of Microorganisms (GCM) 10K type strain sequencing project: providing services to taxonomists for standard genome sequencing and annotation.</title>
        <authorList>
            <consortium name="The Broad Institute Genomics Platform"/>
            <consortium name="The Broad Institute Genome Sequencing Center for Infectious Disease"/>
            <person name="Wu L."/>
            <person name="Ma J."/>
        </authorList>
    </citation>
    <scope>NUCLEOTIDE SEQUENCE [LARGE SCALE GENOMIC DNA]</scope>
    <source>
        <strain evidence="3">CGMCC 1.7656</strain>
    </source>
</reference>
<comment type="caution">
    <text evidence="2">The sequence shown here is derived from an EMBL/GenBank/DDBJ whole genome shotgun (WGS) entry which is preliminary data.</text>
</comment>
<dbReference type="PANTHER" id="PTHR46401:SF2">
    <property type="entry name" value="GLYCOSYLTRANSFERASE WBBK-RELATED"/>
    <property type="match status" value="1"/>
</dbReference>
<dbReference type="EMBL" id="BMLV01000002">
    <property type="protein sequence ID" value="GGP02830.1"/>
    <property type="molecule type" value="Genomic_DNA"/>
</dbReference>
<name>A0ABQ2NJJ7_9FLAO</name>
<organism evidence="2 3">
    <name type="scientific">Cloacibacterium rupense</name>
    <dbReference type="NCBI Taxonomy" id="517423"/>
    <lineage>
        <taxon>Bacteria</taxon>
        <taxon>Pseudomonadati</taxon>
        <taxon>Bacteroidota</taxon>
        <taxon>Flavobacteriia</taxon>
        <taxon>Flavobacteriales</taxon>
        <taxon>Weeksellaceae</taxon>
    </lineage>
</organism>
<dbReference type="GO" id="GO:0016740">
    <property type="term" value="F:transferase activity"/>
    <property type="evidence" value="ECO:0007669"/>
    <property type="project" value="UniProtKB-KW"/>
</dbReference>
<accession>A0ABQ2NJJ7</accession>
<evidence type="ECO:0000313" key="2">
    <source>
        <dbReference type="EMBL" id="GGP02830.1"/>
    </source>
</evidence>
<dbReference type="PANTHER" id="PTHR46401">
    <property type="entry name" value="GLYCOSYLTRANSFERASE WBBK-RELATED"/>
    <property type="match status" value="1"/>
</dbReference>
<keyword evidence="1 2" id="KW-0808">Transferase</keyword>
<dbReference type="Proteomes" id="UP000620064">
    <property type="component" value="Unassembled WGS sequence"/>
</dbReference>
<proteinExistence type="predicted"/>
<dbReference type="Gene3D" id="3.40.50.2000">
    <property type="entry name" value="Glycogen Phosphorylase B"/>
    <property type="match status" value="2"/>
</dbReference>
<keyword evidence="3" id="KW-1185">Reference proteome</keyword>
<evidence type="ECO:0000313" key="3">
    <source>
        <dbReference type="Proteomes" id="UP000620064"/>
    </source>
</evidence>
<evidence type="ECO:0000256" key="1">
    <source>
        <dbReference type="ARBA" id="ARBA00022679"/>
    </source>
</evidence>
<dbReference type="Pfam" id="PF13692">
    <property type="entry name" value="Glyco_trans_1_4"/>
    <property type="match status" value="1"/>
</dbReference>
<dbReference type="RefSeq" id="WP_188616881.1">
    <property type="nucleotide sequence ID" value="NZ_BMLV01000002.1"/>
</dbReference>
<protein>
    <submittedName>
        <fullName evidence="2">Glycosyl transferase family 1</fullName>
    </submittedName>
</protein>
<dbReference type="SUPFAM" id="SSF53756">
    <property type="entry name" value="UDP-Glycosyltransferase/glycogen phosphorylase"/>
    <property type="match status" value="1"/>
</dbReference>
<dbReference type="CDD" id="cd03801">
    <property type="entry name" value="GT4_PimA-like"/>
    <property type="match status" value="1"/>
</dbReference>
<gene>
    <name evidence="2" type="ORF">GCM10010992_08800</name>
</gene>